<reference evidence="1 2" key="2">
    <citation type="submission" date="2014-05" db="EMBL/GenBank/DDBJ databases">
        <title>Draft genome sequence of Halobacillus karajensis HK-03.</title>
        <authorList>
            <person name="Khelaifia S."/>
            <person name="Croce O."/>
            <person name="Lagier J.C."/>
            <person name="Raoult D."/>
        </authorList>
    </citation>
    <scope>NUCLEOTIDE SEQUENCE [LARGE SCALE GENOMIC DNA]</scope>
    <source>
        <strain evidence="1 2">HD-03</strain>
    </source>
</reference>
<keyword evidence="2" id="KW-1185">Reference proteome</keyword>
<dbReference type="RefSeq" id="WP_035508528.1">
    <property type="nucleotide sequence ID" value="NZ_CCDH010000003.1"/>
</dbReference>
<dbReference type="EMBL" id="CCDI010000002">
    <property type="protein sequence ID" value="CDQ24046.1"/>
    <property type="molecule type" value="Genomic_DNA"/>
</dbReference>
<dbReference type="Proteomes" id="UP000028868">
    <property type="component" value="Unassembled WGS sequence"/>
</dbReference>
<name>A0A024P5W3_9BACI</name>
<sequence>MSRYLDRIEPEDVRFLMDFSEFKTFVIDMLGDARDLVQIHIDYDLIEETENMPLIRPMVHLSEVSNFTEEDRHTLLATGFSIDQEPFVNGDYAMKQIFGPEYTILAATEDDDGAFFTIEIPFRNYQQEIKQMRPAHSRQT</sequence>
<gene>
    <name evidence="1" type="ORF">BN983_02310</name>
</gene>
<protein>
    <submittedName>
        <fullName evidence="1">Uncharacterized protein</fullName>
    </submittedName>
</protein>
<dbReference type="AlphaFoldDB" id="A0A024P5W3"/>
<reference evidence="2" key="1">
    <citation type="submission" date="2014-03" db="EMBL/GenBank/DDBJ databases">
        <authorList>
            <person name="Urmite Genomes U."/>
        </authorList>
    </citation>
    <scope>NUCLEOTIDE SEQUENCE [LARGE SCALE GENOMIC DNA]</scope>
    <source>
        <strain evidence="2">HD-03</strain>
    </source>
</reference>
<organism evidence="1 2">
    <name type="scientific">Halobacillus karajensis</name>
    <dbReference type="NCBI Taxonomy" id="195088"/>
    <lineage>
        <taxon>Bacteria</taxon>
        <taxon>Bacillati</taxon>
        <taxon>Bacillota</taxon>
        <taxon>Bacilli</taxon>
        <taxon>Bacillales</taxon>
        <taxon>Bacillaceae</taxon>
        <taxon>Halobacillus</taxon>
    </lineage>
</organism>
<dbReference type="OrthoDB" id="2968090at2"/>
<accession>A0A024P5W3</accession>
<evidence type="ECO:0000313" key="1">
    <source>
        <dbReference type="EMBL" id="CDQ24046.1"/>
    </source>
</evidence>
<proteinExistence type="predicted"/>
<comment type="caution">
    <text evidence="1">The sequence shown here is derived from an EMBL/GenBank/DDBJ whole genome shotgun (WGS) entry which is preliminary data.</text>
</comment>
<evidence type="ECO:0000313" key="2">
    <source>
        <dbReference type="Proteomes" id="UP000028868"/>
    </source>
</evidence>